<dbReference type="InterPro" id="IPR001460">
    <property type="entry name" value="PCN-bd_Tpept"/>
</dbReference>
<dbReference type="PANTHER" id="PTHR30627:SF2">
    <property type="entry name" value="PEPTIDOGLYCAN D,D-TRANSPEPTIDASE MRDA"/>
    <property type="match status" value="1"/>
</dbReference>
<dbReference type="SUPFAM" id="SSF56519">
    <property type="entry name" value="Penicillin binding protein dimerisation domain"/>
    <property type="match status" value="1"/>
</dbReference>
<accession>A0AA35CN23</accession>
<keyword evidence="11" id="KW-1133">Transmembrane helix</keyword>
<organism evidence="17 18">
    <name type="scientific">Caldinitratiruptor microaerophilus</name>
    <dbReference type="NCBI Taxonomy" id="671077"/>
    <lineage>
        <taxon>Bacteria</taxon>
        <taxon>Bacillati</taxon>
        <taxon>Bacillota</taxon>
        <taxon>Clostridia</taxon>
        <taxon>Eubacteriales</taxon>
        <taxon>Symbiobacteriaceae</taxon>
        <taxon>Caldinitratiruptor</taxon>
    </lineage>
</organism>
<evidence type="ECO:0000259" key="15">
    <source>
        <dbReference type="Pfam" id="PF00905"/>
    </source>
</evidence>
<feature type="domain" description="Penicillin-binding protein dimerisation" evidence="16">
    <location>
        <begin position="50"/>
        <end position="214"/>
    </location>
</feature>
<dbReference type="GO" id="GO:0008360">
    <property type="term" value="P:regulation of cell shape"/>
    <property type="evidence" value="ECO:0007669"/>
    <property type="project" value="UniProtKB-KW"/>
</dbReference>
<evidence type="ECO:0000256" key="6">
    <source>
        <dbReference type="ARBA" id="ARBA00022670"/>
    </source>
</evidence>
<evidence type="ECO:0000256" key="11">
    <source>
        <dbReference type="ARBA" id="ARBA00022989"/>
    </source>
</evidence>
<dbReference type="GO" id="GO:0071972">
    <property type="term" value="F:peptidoglycan L,D-transpeptidase activity"/>
    <property type="evidence" value="ECO:0007669"/>
    <property type="project" value="TreeGrafter"/>
</dbReference>
<keyword evidence="8" id="KW-0378">Hydrolase</keyword>
<dbReference type="RefSeq" id="WP_264842138.1">
    <property type="nucleotide sequence ID" value="NZ_AP025628.1"/>
</dbReference>
<dbReference type="GO" id="GO:0071555">
    <property type="term" value="P:cell wall organization"/>
    <property type="evidence" value="ECO:0007669"/>
    <property type="project" value="UniProtKB-KW"/>
</dbReference>
<dbReference type="InterPro" id="IPR012338">
    <property type="entry name" value="Beta-lactam/transpept-like"/>
</dbReference>
<name>A0AA35CN23_9FIRM</name>
<dbReference type="KEGG" id="cmic:caldi_25840"/>
<keyword evidence="6" id="KW-0645">Protease</keyword>
<dbReference type="Pfam" id="PF03717">
    <property type="entry name" value="PBP_dimer"/>
    <property type="match status" value="1"/>
</dbReference>
<keyword evidence="5" id="KW-0997">Cell inner membrane</keyword>
<dbReference type="InterPro" id="IPR017790">
    <property type="entry name" value="Penicillin-binding_protein_2"/>
</dbReference>
<protein>
    <submittedName>
        <fullName evidence="17">Penicillin-binding protein 2</fullName>
    </submittedName>
</protein>
<dbReference type="SUPFAM" id="SSF56601">
    <property type="entry name" value="beta-lactamase/transpeptidase-like"/>
    <property type="match status" value="1"/>
</dbReference>
<dbReference type="InterPro" id="IPR005311">
    <property type="entry name" value="PBP_dimer"/>
</dbReference>
<proteinExistence type="inferred from homology"/>
<evidence type="ECO:0000256" key="13">
    <source>
        <dbReference type="ARBA" id="ARBA00023316"/>
    </source>
</evidence>
<evidence type="ECO:0000259" key="16">
    <source>
        <dbReference type="Pfam" id="PF03717"/>
    </source>
</evidence>
<keyword evidence="9" id="KW-0133">Cell shape</keyword>
<evidence type="ECO:0000256" key="12">
    <source>
        <dbReference type="ARBA" id="ARBA00023136"/>
    </source>
</evidence>
<comment type="subcellular location">
    <subcellularLocation>
        <location evidence="2">Cell membrane</location>
    </subcellularLocation>
    <subcellularLocation>
        <location evidence="1">Membrane</location>
        <topology evidence="1">Single-pass membrane protein</topology>
    </subcellularLocation>
</comment>
<evidence type="ECO:0000256" key="1">
    <source>
        <dbReference type="ARBA" id="ARBA00004167"/>
    </source>
</evidence>
<dbReference type="GO" id="GO:0008658">
    <property type="term" value="F:penicillin binding"/>
    <property type="evidence" value="ECO:0007669"/>
    <property type="project" value="InterPro"/>
</dbReference>
<keyword evidence="4" id="KW-1003">Cell membrane</keyword>
<dbReference type="Gene3D" id="3.90.1310.10">
    <property type="entry name" value="Penicillin-binding protein 2a (Domain 2)"/>
    <property type="match status" value="1"/>
</dbReference>
<dbReference type="Proteomes" id="UP001163687">
    <property type="component" value="Chromosome"/>
</dbReference>
<gene>
    <name evidence="17" type="primary">mrdA</name>
    <name evidence="17" type="ORF">caldi_25840</name>
</gene>
<evidence type="ECO:0000256" key="4">
    <source>
        <dbReference type="ARBA" id="ARBA00022475"/>
    </source>
</evidence>
<dbReference type="InterPro" id="IPR050515">
    <property type="entry name" value="Beta-lactam/transpept"/>
</dbReference>
<dbReference type="Pfam" id="PF00905">
    <property type="entry name" value="Transpeptidase"/>
    <property type="match status" value="1"/>
</dbReference>
<keyword evidence="13" id="KW-0961">Cell wall biogenesis/degradation</keyword>
<dbReference type="EMBL" id="AP025628">
    <property type="protein sequence ID" value="BDG61494.1"/>
    <property type="molecule type" value="Genomic_DNA"/>
</dbReference>
<dbReference type="NCBIfam" id="TIGR03423">
    <property type="entry name" value="pbp2_mrdA"/>
    <property type="match status" value="1"/>
</dbReference>
<evidence type="ECO:0000256" key="7">
    <source>
        <dbReference type="ARBA" id="ARBA00022692"/>
    </source>
</evidence>
<dbReference type="GO" id="GO:0009002">
    <property type="term" value="F:serine-type D-Ala-D-Ala carboxypeptidase activity"/>
    <property type="evidence" value="ECO:0007669"/>
    <property type="project" value="InterPro"/>
</dbReference>
<evidence type="ECO:0000313" key="18">
    <source>
        <dbReference type="Proteomes" id="UP001163687"/>
    </source>
</evidence>
<feature type="region of interest" description="Disordered" evidence="14">
    <location>
        <begin position="604"/>
        <end position="624"/>
    </location>
</feature>
<comment type="similarity">
    <text evidence="3">Belongs to the transpeptidase family.</text>
</comment>
<dbReference type="GO" id="GO:0009252">
    <property type="term" value="P:peptidoglycan biosynthetic process"/>
    <property type="evidence" value="ECO:0007669"/>
    <property type="project" value="UniProtKB-KW"/>
</dbReference>
<dbReference type="Gene3D" id="3.40.710.10">
    <property type="entry name" value="DD-peptidase/beta-lactamase superfamily"/>
    <property type="match status" value="1"/>
</dbReference>
<dbReference type="PANTHER" id="PTHR30627">
    <property type="entry name" value="PEPTIDOGLYCAN D,D-TRANSPEPTIDASE"/>
    <property type="match status" value="1"/>
</dbReference>
<feature type="domain" description="Penicillin-binding protein transpeptidase" evidence="15">
    <location>
        <begin position="275"/>
        <end position="593"/>
    </location>
</feature>
<evidence type="ECO:0000256" key="14">
    <source>
        <dbReference type="SAM" id="MobiDB-lite"/>
    </source>
</evidence>
<keyword evidence="7" id="KW-0812">Transmembrane</keyword>
<evidence type="ECO:0000256" key="5">
    <source>
        <dbReference type="ARBA" id="ARBA00022519"/>
    </source>
</evidence>
<evidence type="ECO:0000256" key="8">
    <source>
        <dbReference type="ARBA" id="ARBA00022801"/>
    </source>
</evidence>
<evidence type="ECO:0000313" key="17">
    <source>
        <dbReference type="EMBL" id="BDG61494.1"/>
    </source>
</evidence>
<keyword evidence="18" id="KW-1185">Reference proteome</keyword>
<evidence type="ECO:0000256" key="10">
    <source>
        <dbReference type="ARBA" id="ARBA00022984"/>
    </source>
</evidence>
<dbReference type="AlphaFoldDB" id="A0AA35CN23"/>
<evidence type="ECO:0000256" key="3">
    <source>
        <dbReference type="ARBA" id="ARBA00007171"/>
    </source>
</evidence>
<sequence>MEDVRPRAITLMVVTLIMTAALVGQTANLMVRQRDRYTAMAQAQLYSRLKIPAPRGEILDRHGIPLATNRPANVVSIRYPHYKDPELQKRLSDLLGIPLSEMRSTVQRKLREGRHYEPLTILKPLTREQFAILTEQAERYPGVQVETVALRSYPRGSLAAQVIGYTGTLSPEQARLPEFKDYEGSDLVGQAGLEAYYEHELRGRKGEWQVEVDPGYRPTADLGVAVQPVPGNSLRLTLDANLQSVTERALERIMKYLQETPNTIDGRIYRNARAGAAVVLDARTGAVLAMASYPSYDLNIFVRRDPQEVQATFQAPLSPMLNRAIGARYYPGSSWKMVTLGAALATGAVKPTERILAVGRYEPTGQSDWRNHGWVDAVRALQVSSNIYFYEMGRRVGIDNLVNFAKGYGFGQRTGIDLKGEQDGVLPDAEWRARWARVTGESWTLGYTTQVAIGQLVEVTPLQLARYAAAIGNGGKLLRPYLVDSIVDPGGRVIQKTQPQVVGQLPVPPEALAVIRRGMEAVTEPGGTSSFAVWPLPGIRTAGKTGTAQYVGKDPYGVYVAYAPAEDPEIAVAVVIEQAGSGSAVSHVARAIMAAYFGVELPDGDPAKLPAEPEPGSPAPGVAR</sequence>
<keyword evidence="10" id="KW-0573">Peptidoglycan synthesis</keyword>
<dbReference type="GO" id="GO:0005886">
    <property type="term" value="C:plasma membrane"/>
    <property type="evidence" value="ECO:0007669"/>
    <property type="project" value="UniProtKB-SubCell"/>
</dbReference>
<keyword evidence="12" id="KW-0472">Membrane</keyword>
<dbReference type="GO" id="GO:0006508">
    <property type="term" value="P:proteolysis"/>
    <property type="evidence" value="ECO:0007669"/>
    <property type="project" value="UniProtKB-KW"/>
</dbReference>
<evidence type="ECO:0000256" key="2">
    <source>
        <dbReference type="ARBA" id="ARBA00004236"/>
    </source>
</evidence>
<reference evidence="17" key="1">
    <citation type="submission" date="2022-03" db="EMBL/GenBank/DDBJ databases">
        <title>Complete genome sequence of Caldinitratiruptor microaerophilus.</title>
        <authorList>
            <person name="Mukaiyama R."/>
            <person name="Nishiyama T."/>
            <person name="Ueda K."/>
        </authorList>
    </citation>
    <scope>NUCLEOTIDE SEQUENCE</scope>
    <source>
        <strain evidence="17">JCM 16183</strain>
    </source>
</reference>
<evidence type="ECO:0000256" key="9">
    <source>
        <dbReference type="ARBA" id="ARBA00022960"/>
    </source>
</evidence>
<dbReference type="InterPro" id="IPR036138">
    <property type="entry name" value="PBP_dimer_sf"/>
</dbReference>